<dbReference type="AlphaFoldDB" id="A0A9Q6AA62"/>
<name>A0A9Q6AA62_9BACI</name>
<dbReference type="NCBIfam" id="TIGR02937">
    <property type="entry name" value="sigma70-ECF"/>
    <property type="match status" value="1"/>
</dbReference>
<dbReference type="InterPro" id="IPR014284">
    <property type="entry name" value="RNA_pol_sigma-70_dom"/>
</dbReference>
<dbReference type="InterPro" id="IPR007630">
    <property type="entry name" value="RNA_pol_sigma70_r4"/>
</dbReference>
<dbReference type="Proteomes" id="UP000234803">
    <property type="component" value="Unassembled WGS sequence"/>
</dbReference>
<gene>
    <name evidence="2" type="ORF">CUU63_08340</name>
</gene>
<dbReference type="GO" id="GO:0006352">
    <property type="term" value="P:DNA-templated transcription initiation"/>
    <property type="evidence" value="ECO:0007669"/>
    <property type="project" value="InterPro"/>
</dbReference>
<protein>
    <submittedName>
        <fullName evidence="2">Sigma-70 family RNA polymerase sigma factor</fullName>
    </submittedName>
</protein>
<comment type="caution">
    <text evidence="2">The sequence shown here is derived from an EMBL/GenBank/DDBJ whole genome shotgun (WGS) entry which is preliminary data.</text>
</comment>
<dbReference type="SUPFAM" id="SSF88659">
    <property type="entry name" value="Sigma3 and sigma4 domains of RNA polymerase sigma factors"/>
    <property type="match status" value="1"/>
</dbReference>
<dbReference type="InterPro" id="IPR013324">
    <property type="entry name" value="RNA_pol_sigma_r3/r4-like"/>
</dbReference>
<evidence type="ECO:0000313" key="3">
    <source>
        <dbReference type="Proteomes" id="UP000234803"/>
    </source>
</evidence>
<dbReference type="Gene3D" id="1.20.140.160">
    <property type="match status" value="1"/>
</dbReference>
<feature type="domain" description="RNA polymerase sigma-70 region 4" evidence="1">
    <location>
        <begin position="138"/>
        <end position="183"/>
    </location>
</feature>
<evidence type="ECO:0000259" key="1">
    <source>
        <dbReference type="Pfam" id="PF04545"/>
    </source>
</evidence>
<dbReference type="RefSeq" id="WP_024120311.1">
    <property type="nucleotide sequence ID" value="NZ_ASJT01000004.1"/>
</dbReference>
<organism evidence="2 3">
    <name type="scientific">Bacillus halotolerans</name>
    <dbReference type="NCBI Taxonomy" id="260554"/>
    <lineage>
        <taxon>Bacteria</taxon>
        <taxon>Bacillati</taxon>
        <taxon>Bacillota</taxon>
        <taxon>Bacilli</taxon>
        <taxon>Bacillales</taxon>
        <taxon>Bacillaceae</taxon>
        <taxon>Bacillus</taxon>
    </lineage>
</organism>
<dbReference type="EMBL" id="PGUV01000006">
    <property type="protein sequence ID" value="PLS07905.1"/>
    <property type="molecule type" value="Genomic_DNA"/>
</dbReference>
<proteinExistence type="predicted"/>
<dbReference type="Pfam" id="PF04545">
    <property type="entry name" value="Sigma70_r4"/>
    <property type="match status" value="1"/>
</dbReference>
<sequence length="189" mass="22302">MSKQTLLNFQFLNEPIVKKFLTNSTNKKVFKKATEHPTLQNQQLLDQRFKKFYKKARILKYLTTMIKVSSIDFDKRNRRMQQRFLLTLDAPLKQDEEITASRIETIPDKTEVDTLTKCCISLDECITDPQLHQAYTNLNEKQKKILNLMYIEGLTLQDIATFLGDSRQNVFNIYKRSLNKLKQTCNQED</sequence>
<reference evidence="2 3" key="1">
    <citation type="submission" date="2017-12" db="EMBL/GenBank/DDBJ databases">
        <title>Comparative Functional Genomics of Dry Heat Resistant strains isolated from the Viking Spacecraft.</title>
        <authorList>
            <person name="Seuylemezian A."/>
            <person name="Cooper K."/>
            <person name="Vaishampayan P."/>
        </authorList>
    </citation>
    <scope>NUCLEOTIDE SEQUENCE [LARGE SCALE GENOMIC DNA]</scope>
    <source>
        <strain evidence="2 3">V48-19</strain>
    </source>
</reference>
<accession>A0A9Q6AA62</accession>
<dbReference type="GO" id="GO:0003700">
    <property type="term" value="F:DNA-binding transcription factor activity"/>
    <property type="evidence" value="ECO:0007669"/>
    <property type="project" value="InterPro"/>
</dbReference>
<dbReference type="GeneID" id="76981200"/>
<evidence type="ECO:0000313" key="2">
    <source>
        <dbReference type="EMBL" id="PLS07905.1"/>
    </source>
</evidence>